<evidence type="ECO:0000313" key="2">
    <source>
        <dbReference type="EMBL" id="KAL2459922.1"/>
    </source>
</evidence>
<organism evidence="2 3">
    <name type="scientific">Abeliophyllum distichum</name>
    <dbReference type="NCBI Taxonomy" id="126358"/>
    <lineage>
        <taxon>Eukaryota</taxon>
        <taxon>Viridiplantae</taxon>
        <taxon>Streptophyta</taxon>
        <taxon>Embryophyta</taxon>
        <taxon>Tracheophyta</taxon>
        <taxon>Spermatophyta</taxon>
        <taxon>Magnoliopsida</taxon>
        <taxon>eudicotyledons</taxon>
        <taxon>Gunneridae</taxon>
        <taxon>Pentapetalae</taxon>
        <taxon>asterids</taxon>
        <taxon>lamiids</taxon>
        <taxon>Lamiales</taxon>
        <taxon>Oleaceae</taxon>
        <taxon>Forsythieae</taxon>
        <taxon>Abeliophyllum</taxon>
    </lineage>
</organism>
<reference evidence="3" key="1">
    <citation type="submission" date="2024-07" db="EMBL/GenBank/DDBJ databases">
        <title>Two chromosome-level genome assemblies of Korean endemic species Abeliophyllum distichum and Forsythia ovata (Oleaceae).</title>
        <authorList>
            <person name="Jang H."/>
        </authorList>
    </citation>
    <scope>NUCLEOTIDE SEQUENCE [LARGE SCALE GENOMIC DNA]</scope>
</reference>
<name>A0ABD1P864_9LAMI</name>
<protein>
    <submittedName>
        <fullName evidence="2">Auxin-responsive protein SAUR68</fullName>
    </submittedName>
</protein>
<sequence>MISSRKLVKMARKWQNLAALQRKRITIPGKNDEAGNICSHSSSLAEKGHFIVYTADKKRYAFTIVYLKNYILRELLKMSEKRLDYQVMDQSHYLVTPYLWITRFL</sequence>
<accession>A0ABD1P864</accession>
<proteinExistence type="inferred from homology"/>
<dbReference type="PANTHER" id="PTHR31175:SF82">
    <property type="entry name" value="AUXIN-RESPONSIVE PROTEIN SAUR65"/>
    <property type="match status" value="1"/>
</dbReference>
<dbReference type="Pfam" id="PF02519">
    <property type="entry name" value="Auxin_inducible"/>
    <property type="match status" value="1"/>
</dbReference>
<dbReference type="PANTHER" id="PTHR31175">
    <property type="entry name" value="AUXIN-RESPONSIVE FAMILY PROTEIN"/>
    <property type="match status" value="1"/>
</dbReference>
<dbReference type="AlphaFoldDB" id="A0ABD1P864"/>
<evidence type="ECO:0000313" key="3">
    <source>
        <dbReference type="Proteomes" id="UP001604336"/>
    </source>
</evidence>
<evidence type="ECO:0000256" key="1">
    <source>
        <dbReference type="ARBA" id="ARBA00006974"/>
    </source>
</evidence>
<comment type="caution">
    <text evidence="2">The sequence shown here is derived from an EMBL/GenBank/DDBJ whole genome shotgun (WGS) entry which is preliminary data.</text>
</comment>
<comment type="similarity">
    <text evidence="1">Belongs to the ARG7 family.</text>
</comment>
<dbReference type="InterPro" id="IPR003676">
    <property type="entry name" value="SAUR_fam"/>
</dbReference>
<dbReference type="EMBL" id="JBFOLK010000014">
    <property type="protein sequence ID" value="KAL2459922.1"/>
    <property type="molecule type" value="Genomic_DNA"/>
</dbReference>
<gene>
    <name evidence="2" type="ORF">Adt_43342</name>
</gene>
<dbReference type="Proteomes" id="UP001604336">
    <property type="component" value="Unassembled WGS sequence"/>
</dbReference>
<keyword evidence="3" id="KW-1185">Reference proteome</keyword>